<dbReference type="EMBL" id="BMHC01000042">
    <property type="protein sequence ID" value="GGI34303.1"/>
    <property type="molecule type" value="Genomic_DNA"/>
</dbReference>
<reference evidence="1" key="1">
    <citation type="journal article" date="2014" name="Int. J. Syst. Evol. Microbiol.">
        <title>Complete genome sequence of Corynebacterium casei LMG S-19264T (=DSM 44701T), isolated from a smear-ripened cheese.</title>
        <authorList>
            <consortium name="US DOE Joint Genome Institute (JGI-PGF)"/>
            <person name="Walter F."/>
            <person name="Albersmeier A."/>
            <person name="Kalinowski J."/>
            <person name="Ruckert C."/>
        </authorList>
    </citation>
    <scope>NUCLEOTIDE SEQUENCE</scope>
    <source>
        <strain evidence="1">CGMCC 1.15034</strain>
    </source>
</reference>
<evidence type="ECO:0000313" key="4">
    <source>
        <dbReference type="Proteomes" id="UP000625079"/>
    </source>
</evidence>
<dbReference type="Proteomes" id="UP000625079">
    <property type="component" value="Unassembled WGS sequence"/>
</dbReference>
<evidence type="ECO:0000313" key="3">
    <source>
        <dbReference type="Proteomes" id="UP000593880"/>
    </source>
</evidence>
<organism evidence="1 4">
    <name type="scientific">Bradyrhizobium guangdongense</name>
    <dbReference type="NCBI Taxonomy" id="1325090"/>
    <lineage>
        <taxon>Bacteria</taxon>
        <taxon>Pseudomonadati</taxon>
        <taxon>Pseudomonadota</taxon>
        <taxon>Alphaproteobacteria</taxon>
        <taxon>Hyphomicrobiales</taxon>
        <taxon>Nitrobacteraceae</taxon>
        <taxon>Bradyrhizobium</taxon>
    </lineage>
</organism>
<reference evidence="1" key="3">
    <citation type="submission" date="2022-12" db="EMBL/GenBank/DDBJ databases">
        <authorList>
            <person name="Sun Q."/>
            <person name="Zhou Y."/>
        </authorList>
    </citation>
    <scope>NUCLEOTIDE SEQUENCE</scope>
    <source>
        <strain evidence="1">CGMCC 1.15034</strain>
    </source>
</reference>
<dbReference type="EMBL" id="CP030057">
    <property type="protein sequence ID" value="QOZ59384.1"/>
    <property type="molecule type" value="Genomic_DNA"/>
</dbReference>
<proteinExistence type="predicted"/>
<reference evidence="2 3" key="2">
    <citation type="submission" date="2018-06" db="EMBL/GenBank/DDBJ databases">
        <title>Comparative genomics of rhizobia nodulating Arachis hypogaea in China.</title>
        <authorList>
            <person name="Li Y."/>
        </authorList>
    </citation>
    <scope>NUCLEOTIDE SEQUENCE [LARGE SCALE GENOMIC DNA]</scope>
    <source>
        <strain evidence="2 3">CCBAU 51658</strain>
    </source>
</reference>
<accession>A0A410V3R4</accession>
<gene>
    <name evidence="1" type="ORF">GCM10010987_78720</name>
    <name evidence="2" type="ORF">XH86_12060</name>
</gene>
<sequence>MPDDRAPIRRIHNEASAIAEQNAQMREQIAKALELLKAPVPDTFLGRKTQKPFPSADGEE</sequence>
<protein>
    <submittedName>
        <fullName evidence="1">Uncharacterized protein</fullName>
    </submittedName>
</protein>
<dbReference type="Proteomes" id="UP000593880">
    <property type="component" value="Chromosome"/>
</dbReference>
<name>A0A410V3R4_9BRAD</name>
<evidence type="ECO:0000313" key="2">
    <source>
        <dbReference type="EMBL" id="QOZ59384.1"/>
    </source>
</evidence>
<keyword evidence="3" id="KW-1185">Reference proteome</keyword>
<dbReference type="AlphaFoldDB" id="A0A410V3R4"/>
<dbReference type="RefSeq" id="WP_128965003.1">
    <property type="nucleotide sequence ID" value="NZ_BMHC01000042.1"/>
</dbReference>
<evidence type="ECO:0000313" key="1">
    <source>
        <dbReference type="EMBL" id="GGI34303.1"/>
    </source>
</evidence>
<dbReference type="OrthoDB" id="8251778at2"/>